<feature type="compositionally biased region" description="Low complexity" evidence="1">
    <location>
        <begin position="178"/>
        <end position="193"/>
    </location>
</feature>
<comment type="caution">
    <text evidence="2">The sequence shown here is derived from an EMBL/GenBank/DDBJ whole genome shotgun (WGS) entry which is preliminary data.</text>
</comment>
<keyword evidence="3" id="KW-1185">Reference proteome</keyword>
<protein>
    <submittedName>
        <fullName evidence="2">Uncharacterized protein</fullName>
    </submittedName>
</protein>
<feature type="compositionally biased region" description="Basic residues" evidence="1">
    <location>
        <begin position="353"/>
        <end position="370"/>
    </location>
</feature>
<accession>A0A2S5BIX7</accession>
<proteinExistence type="predicted"/>
<gene>
    <name evidence="2" type="ORF">BMF94_0323</name>
</gene>
<feature type="region of interest" description="Disordered" evidence="1">
    <location>
        <begin position="35"/>
        <end position="87"/>
    </location>
</feature>
<feature type="region of interest" description="Disordered" evidence="1">
    <location>
        <begin position="1"/>
        <end position="20"/>
    </location>
</feature>
<reference evidence="2 3" key="1">
    <citation type="journal article" date="2018" name="Front. Microbiol.">
        <title>Prospects for Fungal Bioremediation of Acidic Radioactive Waste Sites: Characterization and Genome Sequence of Rhodotorula taiwanensis MD1149.</title>
        <authorList>
            <person name="Tkavc R."/>
            <person name="Matrosova V.Y."/>
            <person name="Grichenko O.E."/>
            <person name="Gostincar C."/>
            <person name="Volpe R.P."/>
            <person name="Klimenkova P."/>
            <person name="Gaidamakova E.K."/>
            <person name="Zhou C.E."/>
            <person name="Stewart B.J."/>
            <person name="Lyman M.G."/>
            <person name="Malfatti S.A."/>
            <person name="Rubinfeld B."/>
            <person name="Courtot M."/>
            <person name="Singh J."/>
            <person name="Dalgard C.L."/>
            <person name="Hamilton T."/>
            <person name="Frey K.G."/>
            <person name="Gunde-Cimerman N."/>
            <person name="Dugan L."/>
            <person name="Daly M.J."/>
        </authorList>
    </citation>
    <scope>NUCLEOTIDE SEQUENCE [LARGE SCALE GENOMIC DNA]</scope>
    <source>
        <strain evidence="2 3">MD1149</strain>
    </source>
</reference>
<feature type="region of interest" description="Disordered" evidence="1">
    <location>
        <begin position="352"/>
        <end position="423"/>
    </location>
</feature>
<feature type="region of interest" description="Disordered" evidence="1">
    <location>
        <begin position="166"/>
        <end position="203"/>
    </location>
</feature>
<feature type="region of interest" description="Disordered" evidence="1">
    <location>
        <begin position="592"/>
        <end position="627"/>
    </location>
</feature>
<feature type="compositionally biased region" description="Pro residues" evidence="1">
    <location>
        <begin position="608"/>
        <end position="619"/>
    </location>
</feature>
<feature type="compositionally biased region" description="Acidic residues" evidence="1">
    <location>
        <begin position="390"/>
        <end position="404"/>
    </location>
</feature>
<feature type="compositionally biased region" description="Low complexity" evidence="1">
    <location>
        <begin position="374"/>
        <end position="388"/>
    </location>
</feature>
<evidence type="ECO:0000313" key="2">
    <source>
        <dbReference type="EMBL" id="POY76731.1"/>
    </source>
</evidence>
<dbReference type="Proteomes" id="UP000237144">
    <property type="component" value="Unassembled WGS sequence"/>
</dbReference>
<feature type="compositionally biased region" description="Polar residues" evidence="1">
    <location>
        <begin position="547"/>
        <end position="573"/>
    </location>
</feature>
<feature type="region of interest" description="Disordered" evidence="1">
    <location>
        <begin position="503"/>
        <end position="573"/>
    </location>
</feature>
<dbReference type="OrthoDB" id="2530368at2759"/>
<feature type="compositionally biased region" description="Basic and acidic residues" evidence="1">
    <location>
        <begin position="1"/>
        <end position="10"/>
    </location>
</feature>
<feature type="compositionally biased region" description="Basic and acidic residues" evidence="1">
    <location>
        <begin position="37"/>
        <end position="52"/>
    </location>
</feature>
<name>A0A2S5BIX7_9BASI</name>
<evidence type="ECO:0000313" key="3">
    <source>
        <dbReference type="Proteomes" id="UP000237144"/>
    </source>
</evidence>
<evidence type="ECO:0000256" key="1">
    <source>
        <dbReference type="SAM" id="MobiDB-lite"/>
    </source>
</evidence>
<sequence length="718" mass="76509">MQPDSAKGEEVEPTVPQRVGLAAPVASSVWTGAARAVEARPADATSKVKTEANEPSLASAGAAVPSTYLPTPPPATTDGAASAVGSRVQPVLQGQQTFAPRSGSGAHGARVSAGGSERITAPAGFQEVSGVAGISRPVEPQSASTTTPLTDANFSRLVSATAAQQLGEHAVEEDAKSNADSLSSASSSIAERAPVASSSKPQDVGLWTAETASPAMKRLVRKRTEIFEAQRGAREHPLQATSQERIESTFAQHLATQGPYLSGFRNYIAFCDRCNIPPFPLTYTSMALWLYDKCSLSDGHFHTYKHGLLLAADVVRASWKSERVYKELSRFDSGGLALSEFFEERRLMYQKAPAKRASPKKAPQRRKLPKRPPSSGSDSSSSASASNAQEESDYLEDDSEEEGESGDRSIELTSSRDVPVPGLPKANDVFATETDLYKACVAALVPVYGVSVILAATTPTTVTLKCNRSHPHWSQAPGGTCGWTCVARREILANPAWRPKVRNPHAREVLGMPPLATSTSKRKAARKTKEPSASSDEAPLQKKPRLSLQSAALPTPTGSQTLAKSASQTQVTPRETEFYMAPPPVPAFDFGRPPASSRAPLSLAPVPHVQPPARPPFPQPSSKAPPILQARLSDDPEKLVAAFCAGLYPSLDALAKPLVSIGIDSIEAISSLRSLDASILSRLFDTMRQQWTARRANEPSLPPLSLVHLNLFAKFVKA</sequence>
<dbReference type="EMBL" id="PJQD01000002">
    <property type="protein sequence ID" value="POY76731.1"/>
    <property type="molecule type" value="Genomic_DNA"/>
</dbReference>
<dbReference type="AlphaFoldDB" id="A0A2S5BIX7"/>
<organism evidence="2 3">
    <name type="scientific">Rhodotorula taiwanensis</name>
    <dbReference type="NCBI Taxonomy" id="741276"/>
    <lineage>
        <taxon>Eukaryota</taxon>
        <taxon>Fungi</taxon>
        <taxon>Dikarya</taxon>
        <taxon>Basidiomycota</taxon>
        <taxon>Pucciniomycotina</taxon>
        <taxon>Microbotryomycetes</taxon>
        <taxon>Sporidiobolales</taxon>
        <taxon>Sporidiobolaceae</taxon>
        <taxon>Rhodotorula</taxon>
    </lineage>
</organism>